<dbReference type="EMBL" id="CP048914">
    <property type="protein sequence ID" value="QMS84420.1"/>
    <property type="molecule type" value="Genomic_DNA"/>
</dbReference>
<name>A0A7L7KNT0_9MOLU</name>
<gene>
    <name evidence="2" type="ORF">G4Z02_01235</name>
</gene>
<feature type="domain" description="PucR C-terminal helix-turn-helix" evidence="1">
    <location>
        <begin position="131"/>
        <end position="184"/>
    </location>
</feature>
<dbReference type="Proteomes" id="UP000514720">
    <property type="component" value="Chromosome"/>
</dbReference>
<dbReference type="KEGG" id="xcl:G4Z02_01235"/>
<dbReference type="AlphaFoldDB" id="A0A7L7KNT0"/>
<dbReference type="InterPro" id="IPR042070">
    <property type="entry name" value="PucR_C-HTH_sf"/>
</dbReference>
<evidence type="ECO:0000313" key="3">
    <source>
        <dbReference type="Proteomes" id="UP000514720"/>
    </source>
</evidence>
<reference evidence="2 3" key="1">
    <citation type="submission" date="2020-02" db="EMBL/GenBank/DDBJ databases">
        <authorList>
            <person name="Zheng R.K."/>
            <person name="Sun C.M."/>
        </authorList>
    </citation>
    <scope>NUCLEOTIDE SEQUENCE [LARGE SCALE GENOMIC DNA]</scope>
    <source>
        <strain evidence="3">zrk13</strain>
    </source>
</reference>
<evidence type="ECO:0000313" key="2">
    <source>
        <dbReference type="EMBL" id="QMS84420.1"/>
    </source>
</evidence>
<organism evidence="2 3">
    <name type="scientific">Candidatus Xianfuyuplasma coldseepsis</name>
    <dbReference type="NCBI Taxonomy" id="2782163"/>
    <lineage>
        <taxon>Bacteria</taxon>
        <taxon>Bacillati</taxon>
        <taxon>Mycoplasmatota</taxon>
        <taxon>Mollicutes</taxon>
        <taxon>Candidatus Izemoplasmatales</taxon>
        <taxon>Candidatus Izemoplasmataceae</taxon>
        <taxon>Candidatus Xianfuyuplasma</taxon>
    </lineage>
</organism>
<protein>
    <recommendedName>
        <fullName evidence="1">PucR C-terminal helix-turn-helix domain-containing protein</fullName>
    </recommendedName>
</protein>
<dbReference type="InterPro" id="IPR025736">
    <property type="entry name" value="PucR_C-HTH_dom"/>
</dbReference>
<dbReference type="RefSeq" id="WP_258878033.1">
    <property type="nucleotide sequence ID" value="NZ_CP048914.1"/>
</dbReference>
<dbReference type="Pfam" id="PF13556">
    <property type="entry name" value="HTH_30"/>
    <property type="match status" value="1"/>
</dbReference>
<sequence length="188" mass="22327">MFRRIYIYQEHIPDELIAVLSSLSDMIHVETVEDNVITLYDEDYYNEEPLDIDELYMLLVDDFKTPFTMILEPYSTTPFPLQEECKSFIKQLPQRILEFEDVIVYAVLYQNESFKQAVKDYIQSQINADVIHTVREFITNNMNSSVSAKKLYMHRNTLNYRIDNFIDATHINVKTFKGANAIYMLYQF</sequence>
<evidence type="ECO:0000259" key="1">
    <source>
        <dbReference type="Pfam" id="PF13556"/>
    </source>
</evidence>
<dbReference type="Gene3D" id="1.10.10.2840">
    <property type="entry name" value="PucR C-terminal helix-turn-helix domain"/>
    <property type="match status" value="1"/>
</dbReference>
<proteinExistence type="predicted"/>
<accession>A0A7L7KNT0</accession>
<keyword evidence="3" id="KW-1185">Reference proteome</keyword>